<sequence>MKTPSEVIQSASPEAQSVINKVLKIQQEGKHYRVLPTDMERDFCERIIKVIKDEVKT</sequence>
<dbReference type="EMBL" id="FRAQ01000002">
    <property type="protein sequence ID" value="SHK65163.1"/>
    <property type="molecule type" value="Genomic_DNA"/>
</dbReference>
<proteinExistence type="predicted"/>
<keyword evidence="2" id="KW-1185">Reference proteome</keyword>
<evidence type="ECO:0000313" key="1">
    <source>
        <dbReference type="EMBL" id="SHK65163.1"/>
    </source>
</evidence>
<accession>A0A1M6U7L6</accession>
<organism evidence="1 2">
    <name type="scientific">Marinobacter antarcticus</name>
    <dbReference type="NCBI Taxonomy" id="564117"/>
    <lineage>
        <taxon>Bacteria</taxon>
        <taxon>Pseudomonadati</taxon>
        <taxon>Pseudomonadota</taxon>
        <taxon>Gammaproteobacteria</taxon>
        <taxon>Pseudomonadales</taxon>
        <taxon>Marinobacteraceae</taxon>
        <taxon>Marinobacter</taxon>
    </lineage>
</organism>
<name>A0A1M6U7L6_9GAMM</name>
<dbReference type="Proteomes" id="UP000184497">
    <property type="component" value="Unassembled WGS sequence"/>
</dbReference>
<dbReference type="AlphaFoldDB" id="A0A1M6U7L6"/>
<protein>
    <submittedName>
        <fullName evidence="1">Uncharacterized protein</fullName>
    </submittedName>
</protein>
<dbReference type="STRING" id="564117.SAMN05216369_2648"/>
<gene>
    <name evidence="1" type="ORF">SAMN05216369_2648</name>
</gene>
<reference evidence="2" key="1">
    <citation type="submission" date="2016-11" db="EMBL/GenBank/DDBJ databases">
        <authorList>
            <person name="Varghese N."/>
            <person name="Submissions S."/>
        </authorList>
    </citation>
    <scope>NUCLEOTIDE SEQUENCE [LARGE SCALE GENOMIC DNA]</scope>
    <source>
        <strain evidence="2">CGMCC 1.10835</strain>
    </source>
</reference>
<evidence type="ECO:0000313" key="2">
    <source>
        <dbReference type="Proteomes" id="UP000184497"/>
    </source>
</evidence>